<gene>
    <name evidence="5" type="ORF">AVW13_05270</name>
    <name evidence="6" type="ORF">NCTC12391_02690</name>
</gene>
<dbReference type="InterPro" id="IPR007863">
    <property type="entry name" value="Peptidase_M16_C"/>
</dbReference>
<dbReference type="InterPro" id="IPR011249">
    <property type="entry name" value="Metalloenz_LuxS/M16"/>
</dbReference>
<dbReference type="Pfam" id="PF05193">
    <property type="entry name" value="Peptidase_M16_C"/>
    <property type="match status" value="1"/>
</dbReference>
<reference evidence="7" key="1">
    <citation type="submission" date="2016-01" db="EMBL/GenBank/DDBJ databases">
        <title>Draft genome of Chromobacterium sp. F49.</title>
        <authorList>
            <person name="Hong K.W."/>
        </authorList>
    </citation>
    <scope>NUCLEOTIDE SEQUENCE [LARGE SCALE GENOMIC DNA]</scope>
    <source>
        <strain evidence="7">M40</strain>
    </source>
</reference>
<accession>A0A165EDV9</accession>
<reference evidence="5" key="2">
    <citation type="submission" date="2016-01" db="EMBL/GenBank/DDBJ databases">
        <authorList>
            <person name="Hong K.W."/>
        </authorList>
    </citation>
    <scope>NUCLEOTIDE SEQUENCE</scope>
    <source>
        <strain evidence="5">M40</strain>
    </source>
</reference>
<dbReference type="InterPro" id="IPR011765">
    <property type="entry name" value="Pept_M16_N"/>
</dbReference>
<evidence type="ECO:0000313" key="6">
    <source>
        <dbReference type="EMBL" id="VEW14546.1"/>
    </source>
</evidence>
<sequence>MPGLASETIGIWVAAGSRDESADTAGSTHFLEHMLFKGTSTKDALAIAAAFDRTGGDSNAITAKEFTCYYSRCLVTDLPDITALLLDMVSDSTLESAEFERERGVIIEELAMAADDPGDVLFEDFDTLVFGDHPLARPVGATKEQIRVLGHHTLLDHYASTYVPRRLIIAAAGGADHAEVVGMVERALAETGAFATTVARDTETTDRLGGAQILTPGTVGGGHPHAAASARTRPDFLTGRSHTAKDTEQLGMLLGCEGLPEGHPDRFVYSVLLTLLGGGMSSRLFQSIREERGLAYAVNATASQFTDTGTFGIYAGCSPENGQAVLDLALSEWDRLAQHAPSRSELDEIVSQLSGSMVLGLESSAARMNRLARAEIFGIPIEPPLDLIERIRSVTPEQVSGMAGQLLGQPKALSLVGPPTDVAI</sequence>
<dbReference type="PROSITE" id="PS00143">
    <property type="entry name" value="INSULINASE"/>
    <property type="match status" value="1"/>
</dbReference>
<evidence type="ECO:0000313" key="8">
    <source>
        <dbReference type="Proteomes" id="UP000386281"/>
    </source>
</evidence>
<dbReference type="Gene3D" id="3.30.830.10">
    <property type="entry name" value="Metalloenzyme, LuxS/M16 peptidase-like"/>
    <property type="match status" value="2"/>
</dbReference>
<dbReference type="PANTHER" id="PTHR11851">
    <property type="entry name" value="METALLOPROTEASE"/>
    <property type="match status" value="1"/>
</dbReference>
<evidence type="ECO:0000256" key="2">
    <source>
        <dbReference type="RuleBase" id="RU004447"/>
    </source>
</evidence>
<name>A0A165EDV9_9MICO</name>
<keyword evidence="6" id="KW-0645">Protease</keyword>
<organism evidence="6 8">
    <name type="scientific">Brevibacterium casei</name>
    <dbReference type="NCBI Taxonomy" id="33889"/>
    <lineage>
        <taxon>Bacteria</taxon>
        <taxon>Bacillati</taxon>
        <taxon>Actinomycetota</taxon>
        <taxon>Actinomycetes</taxon>
        <taxon>Micrococcales</taxon>
        <taxon>Brevibacteriaceae</taxon>
        <taxon>Brevibacterium</taxon>
    </lineage>
</organism>
<dbReference type="Proteomes" id="UP000386281">
    <property type="component" value="Unassembled WGS sequence"/>
</dbReference>
<reference evidence="6 8" key="3">
    <citation type="submission" date="2019-02" db="EMBL/GenBank/DDBJ databases">
        <authorList>
            <consortium name="Pathogen Informatics"/>
        </authorList>
    </citation>
    <scope>NUCLEOTIDE SEQUENCE [LARGE SCALE GENOMIC DNA]</scope>
    <source>
        <strain evidence="6 8">3012STDY7078520</strain>
    </source>
</reference>
<evidence type="ECO:0000256" key="1">
    <source>
        <dbReference type="ARBA" id="ARBA00007261"/>
    </source>
</evidence>
<dbReference type="GO" id="GO:0004222">
    <property type="term" value="F:metalloendopeptidase activity"/>
    <property type="evidence" value="ECO:0007669"/>
    <property type="project" value="InterPro"/>
</dbReference>
<protein>
    <submittedName>
        <fullName evidence="5">Peptidase M16</fullName>
    </submittedName>
    <submittedName>
        <fullName evidence="6">Protease3</fullName>
    </submittedName>
</protein>
<keyword evidence="6" id="KW-0378">Hydrolase</keyword>
<dbReference type="RefSeq" id="WP_063249016.1">
    <property type="nucleotide sequence ID" value="NZ_CAACXN010000015.1"/>
</dbReference>
<evidence type="ECO:0000259" key="3">
    <source>
        <dbReference type="Pfam" id="PF00675"/>
    </source>
</evidence>
<dbReference type="InterPro" id="IPR050361">
    <property type="entry name" value="MPP/UQCRC_Complex"/>
</dbReference>
<evidence type="ECO:0000313" key="7">
    <source>
        <dbReference type="Proteomes" id="UP000076612"/>
    </source>
</evidence>
<dbReference type="SUPFAM" id="SSF63411">
    <property type="entry name" value="LuxS/MPP-like metallohydrolase"/>
    <property type="match status" value="2"/>
</dbReference>
<proteinExistence type="inferred from homology"/>
<comment type="similarity">
    <text evidence="1 2">Belongs to the peptidase M16 family.</text>
</comment>
<dbReference type="GO" id="GO:0046872">
    <property type="term" value="F:metal ion binding"/>
    <property type="evidence" value="ECO:0007669"/>
    <property type="project" value="InterPro"/>
</dbReference>
<dbReference type="GO" id="GO:0006508">
    <property type="term" value="P:proteolysis"/>
    <property type="evidence" value="ECO:0007669"/>
    <property type="project" value="UniProtKB-KW"/>
</dbReference>
<dbReference type="EMBL" id="LQQR01000006">
    <property type="protein sequence ID" value="KZE22791.1"/>
    <property type="molecule type" value="Genomic_DNA"/>
</dbReference>
<dbReference type="STRING" id="33889.AVW13_05270"/>
<evidence type="ECO:0000313" key="5">
    <source>
        <dbReference type="EMBL" id="KZE22791.1"/>
    </source>
</evidence>
<dbReference type="Pfam" id="PF00675">
    <property type="entry name" value="Peptidase_M16"/>
    <property type="match status" value="1"/>
</dbReference>
<dbReference type="AlphaFoldDB" id="A0A165EDV9"/>
<evidence type="ECO:0000259" key="4">
    <source>
        <dbReference type="Pfam" id="PF05193"/>
    </source>
</evidence>
<feature type="domain" description="Peptidase M16 N-terminal" evidence="3">
    <location>
        <begin position="8"/>
        <end position="142"/>
    </location>
</feature>
<dbReference type="InterPro" id="IPR001431">
    <property type="entry name" value="Pept_M16_Zn_BS"/>
</dbReference>
<dbReference type="EMBL" id="CAACXN010000015">
    <property type="protein sequence ID" value="VEW14546.1"/>
    <property type="molecule type" value="Genomic_DNA"/>
</dbReference>
<dbReference type="Proteomes" id="UP000076612">
    <property type="component" value="Unassembled WGS sequence"/>
</dbReference>
<feature type="domain" description="Peptidase M16 C-terminal" evidence="4">
    <location>
        <begin position="154"/>
        <end position="353"/>
    </location>
</feature>
<dbReference type="PANTHER" id="PTHR11851:SF49">
    <property type="entry name" value="MITOCHONDRIAL-PROCESSING PEPTIDASE SUBUNIT ALPHA"/>
    <property type="match status" value="1"/>
</dbReference>